<sequence length="432" mass="47853">MKSLTLCIALTLAGFASATPKKVILDTDPCFDPDDAGCMAMLHGMASSGEIEIVAMMNSVDFVEAPLSISAINQYYNRGHIPVGDFKGYPKKSSPEGNYDHHIAYNFPRVLKNDTDAPAAEKLYREILASSPDKSVTIIVIGTLHNIEYLLKTDPDEFSPLNGIELVSQKVAQVVCMGGNFINHRGHDRANWGGSKFLCRDDRTWACLDKQRNELTRYVIENCPAPFIASGWENGNGQFNEAEQGDVRTGQRLKELDKNNVIRRSYEHHFESRGQFNRIDRHSNDQLALLYATRGARDYYVEFIDGRITFGSDGSCLWEKTETGNQGYVDKLAPDAELAVVIEDLMMSPVPEADITPPSAPTNLKTSKGSSGTRLTWNASKDDTPGSWVAYYNIYNDGKLIGKAHGTQFLDTNNGDNSYRVTAVNINGIESK</sequence>
<dbReference type="AlphaFoldDB" id="A0A934S1Q0"/>
<dbReference type="InterPro" id="IPR013783">
    <property type="entry name" value="Ig-like_fold"/>
</dbReference>
<comment type="caution">
    <text evidence="3">The sequence shown here is derived from an EMBL/GenBank/DDBJ whole genome shotgun (WGS) entry which is preliminary data.</text>
</comment>
<dbReference type="PANTHER" id="PTHR43264:SF1">
    <property type="entry name" value="INOSINE_URIDINE-PREFERRING NUCLEOSIDE HYDROLASE DOMAIN-CONTAINING PROTEIN"/>
    <property type="match status" value="1"/>
</dbReference>
<feature type="region of interest" description="Disordered" evidence="1">
    <location>
        <begin position="353"/>
        <end position="377"/>
    </location>
</feature>
<proteinExistence type="predicted"/>
<dbReference type="InterPro" id="IPR036452">
    <property type="entry name" value="Ribo_hydro-like"/>
</dbReference>
<evidence type="ECO:0000313" key="4">
    <source>
        <dbReference type="Proteomes" id="UP000617628"/>
    </source>
</evidence>
<dbReference type="Gene3D" id="3.90.245.10">
    <property type="entry name" value="Ribonucleoside hydrolase-like"/>
    <property type="match status" value="1"/>
</dbReference>
<dbReference type="EMBL" id="JAENIL010000028">
    <property type="protein sequence ID" value="MBK1878247.1"/>
    <property type="molecule type" value="Genomic_DNA"/>
</dbReference>
<dbReference type="GO" id="GO:0016799">
    <property type="term" value="F:hydrolase activity, hydrolyzing N-glycosyl compounds"/>
    <property type="evidence" value="ECO:0007669"/>
    <property type="project" value="InterPro"/>
</dbReference>
<dbReference type="Proteomes" id="UP000617628">
    <property type="component" value="Unassembled WGS sequence"/>
</dbReference>
<reference evidence="3" key="1">
    <citation type="submission" date="2021-01" db="EMBL/GenBank/DDBJ databases">
        <title>Modified the classification status of verrucomicrobia.</title>
        <authorList>
            <person name="Feng X."/>
        </authorList>
    </citation>
    <scope>NUCLEOTIDE SEQUENCE</scope>
    <source>
        <strain evidence="3">KCTC 13126</strain>
    </source>
</reference>
<dbReference type="SUPFAM" id="SSF49265">
    <property type="entry name" value="Fibronectin type III"/>
    <property type="match status" value="1"/>
</dbReference>
<dbReference type="RefSeq" id="WP_200356460.1">
    <property type="nucleotide sequence ID" value="NZ_JAENIL010000028.1"/>
</dbReference>
<dbReference type="PANTHER" id="PTHR43264">
    <property type="match status" value="1"/>
</dbReference>
<evidence type="ECO:0000313" key="3">
    <source>
        <dbReference type="EMBL" id="MBK1878247.1"/>
    </source>
</evidence>
<name>A0A934S1Q0_9BACT</name>
<accession>A0A934S1Q0</accession>
<keyword evidence="2" id="KW-0732">Signal</keyword>
<gene>
    <name evidence="3" type="ORF">JIN87_15310</name>
</gene>
<feature type="signal peptide" evidence="2">
    <location>
        <begin position="1"/>
        <end position="18"/>
    </location>
</feature>
<evidence type="ECO:0000256" key="2">
    <source>
        <dbReference type="SAM" id="SignalP"/>
    </source>
</evidence>
<dbReference type="Gene3D" id="2.60.40.10">
    <property type="entry name" value="Immunoglobulins"/>
    <property type="match status" value="1"/>
</dbReference>
<keyword evidence="3" id="KW-0378">Hydrolase</keyword>
<protein>
    <submittedName>
        <fullName evidence="3">Nucleoside hydrolase</fullName>
    </submittedName>
</protein>
<keyword evidence="4" id="KW-1185">Reference proteome</keyword>
<dbReference type="SUPFAM" id="SSF53590">
    <property type="entry name" value="Nucleoside hydrolase"/>
    <property type="match status" value="1"/>
</dbReference>
<dbReference type="InterPro" id="IPR036116">
    <property type="entry name" value="FN3_sf"/>
</dbReference>
<feature type="chain" id="PRO_5037829695" evidence="2">
    <location>
        <begin position="19"/>
        <end position="432"/>
    </location>
</feature>
<organism evidence="3 4">
    <name type="scientific">Pelagicoccus mobilis</name>
    <dbReference type="NCBI Taxonomy" id="415221"/>
    <lineage>
        <taxon>Bacteria</taxon>
        <taxon>Pseudomonadati</taxon>
        <taxon>Verrucomicrobiota</taxon>
        <taxon>Opitutia</taxon>
        <taxon>Puniceicoccales</taxon>
        <taxon>Pelagicoccaceae</taxon>
        <taxon>Pelagicoccus</taxon>
    </lineage>
</organism>
<evidence type="ECO:0000256" key="1">
    <source>
        <dbReference type="SAM" id="MobiDB-lite"/>
    </source>
</evidence>
<feature type="compositionally biased region" description="Polar residues" evidence="1">
    <location>
        <begin position="361"/>
        <end position="377"/>
    </location>
</feature>